<name>A0ABQ7AWW7_BRACR</name>
<comment type="caution">
    <text evidence="2">The sequence shown here is derived from an EMBL/GenBank/DDBJ whole genome shotgun (WGS) entry which is preliminary data.</text>
</comment>
<evidence type="ECO:0000313" key="2">
    <source>
        <dbReference type="EMBL" id="KAF3518488.1"/>
    </source>
</evidence>
<accession>A0ABQ7AWW7</accession>
<feature type="compositionally biased region" description="Basic and acidic residues" evidence="1">
    <location>
        <begin position="42"/>
        <end position="52"/>
    </location>
</feature>
<dbReference type="Proteomes" id="UP000266723">
    <property type="component" value="Unassembled WGS sequence"/>
</dbReference>
<feature type="compositionally biased region" description="Polar residues" evidence="1">
    <location>
        <begin position="31"/>
        <end position="41"/>
    </location>
</feature>
<evidence type="ECO:0000256" key="1">
    <source>
        <dbReference type="SAM" id="MobiDB-lite"/>
    </source>
</evidence>
<feature type="region of interest" description="Disordered" evidence="1">
    <location>
        <begin position="1"/>
        <end position="114"/>
    </location>
</feature>
<gene>
    <name evidence="2" type="ORF">DY000_02064117</name>
</gene>
<organism evidence="2 3">
    <name type="scientific">Brassica cretica</name>
    <name type="common">Mustard</name>
    <dbReference type="NCBI Taxonomy" id="69181"/>
    <lineage>
        <taxon>Eukaryota</taxon>
        <taxon>Viridiplantae</taxon>
        <taxon>Streptophyta</taxon>
        <taxon>Embryophyta</taxon>
        <taxon>Tracheophyta</taxon>
        <taxon>Spermatophyta</taxon>
        <taxon>Magnoliopsida</taxon>
        <taxon>eudicotyledons</taxon>
        <taxon>Gunneridae</taxon>
        <taxon>Pentapetalae</taxon>
        <taxon>rosids</taxon>
        <taxon>malvids</taxon>
        <taxon>Brassicales</taxon>
        <taxon>Brassicaceae</taxon>
        <taxon>Brassiceae</taxon>
        <taxon>Brassica</taxon>
    </lineage>
</organism>
<evidence type="ECO:0000313" key="3">
    <source>
        <dbReference type="Proteomes" id="UP000266723"/>
    </source>
</evidence>
<keyword evidence="3" id="KW-1185">Reference proteome</keyword>
<proteinExistence type="predicted"/>
<feature type="compositionally biased region" description="Polar residues" evidence="1">
    <location>
        <begin position="75"/>
        <end position="90"/>
    </location>
</feature>
<protein>
    <submittedName>
        <fullName evidence="2">Uncharacterized protein</fullName>
    </submittedName>
</protein>
<dbReference type="EMBL" id="QGKV02001556">
    <property type="protein sequence ID" value="KAF3518488.1"/>
    <property type="molecule type" value="Genomic_DNA"/>
</dbReference>
<feature type="compositionally biased region" description="Basic and acidic residues" evidence="1">
    <location>
        <begin position="1"/>
        <end position="25"/>
    </location>
</feature>
<sequence>MMERFIFYRDLIHSDPSNHPEDKSHHGPRSFHQSQTSNQTPKDYRSKTDSVELCKPLPSRTKTDSVELCEPLPSGTKTGENGAENISPSQELEPAAVKLREPPPPGEKPMSTNL</sequence>
<reference evidence="2 3" key="1">
    <citation type="journal article" date="2020" name="BMC Genomics">
        <title>Intraspecific diversification of the crop wild relative Brassica cretica Lam. using demographic model selection.</title>
        <authorList>
            <person name="Kioukis A."/>
            <person name="Michalopoulou V.A."/>
            <person name="Briers L."/>
            <person name="Pirintsos S."/>
            <person name="Studholme D.J."/>
            <person name="Pavlidis P."/>
            <person name="Sarris P.F."/>
        </authorList>
    </citation>
    <scope>NUCLEOTIDE SEQUENCE [LARGE SCALE GENOMIC DNA]</scope>
    <source>
        <strain evidence="3">cv. PFS-1207/04</strain>
    </source>
</reference>